<dbReference type="PANTHER" id="PTHR10277">
    <property type="entry name" value="HOMOCITRATE SYNTHASE-RELATED"/>
    <property type="match status" value="1"/>
</dbReference>
<dbReference type="InterPro" id="IPR013785">
    <property type="entry name" value="Aldolase_TIM"/>
</dbReference>
<dbReference type="EMBL" id="UINC01018412">
    <property type="protein sequence ID" value="SVA77318.1"/>
    <property type="molecule type" value="Genomic_DNA"/>
</dbReference>
<dbReference type="Pfam" id="PF00682">
    <property type="entry name" value="HMGL-like"/>
    <property type="match status" value="1"/>
</dbReference>
<sequence>MSSDSSSSEKAPWITYRPELKVLDCTVRDGGLINDHQFSDEFVRAVYDTCLAAGVDAMEIGYKNSERLFPKDQFGPWRHCDEEDMRRVVGDHDAEGTGLTLAAMADAGKSDWQTAIVPADESVLGMIRIAFYAHQVSEATDMIHHASEQGYETTANLMAVSNITDEEISTVLEAVASTPAATMVIVDSFGHLYREQVDRLYRKYADAMKGTGKEIGIHAHNNMQLAFANTIEAIILGSNRADATMAGLGRGAGNCPMELLLGFLRNPKFKLRPVIRLLQEHMPEIRKTVEWGPLIPYNITGQMNLHPRAAMEFRAGESRDDFVAFYDEIVNEK</sequence>
<feature type="domain" description="Pyruvate carboxyltransferase" evidence="1">
    <location>
        <begin position="20"/>
        <end position="279"/>
    </location>
</feature>
<evidence type="ECO:0000259" key="1">
    <source>
        <dbReference type="PROSITE" id="PS50991"/>
    </source>
</evidence>
<gene>
    <name evidence="2" type="ORF">METZ01_LOCUS130172</name>
</gene>
<dbReference type="GO" id="GO:0003852">
    <property type="term" value="F:2-isopropylmalate synthase activity"/>
    <property type="evidence" value="ECO:0007669"/>
    <property type="project" value="TreeGrafter"/>
</dbReference>
<dbReference type="PANTHER" id="PTHR10277:SF9">
    <property type="entry name" value="2-ISOPROPYLMALATE SYNTHASE 1, CHLOROPLASTIC-RELATED"/>
    <property type="match status" value="1"/>
</dbReference>
<proteinExistence type="predicted"/>
<name>A0A381YJS1_9ZZZZ</name>
<dbReference type="InterPro" id="IPR050073">
    <property type="entry name" value="2-IPM_HCS-like"/>
</dbReference>
<dbReference type="AlphaFoldDB" id="A0A381YJS1"/>
<dbReference type="SUPFAM" id="SSF51569">
    <property type="entry name" value="Aldolase"/>
    <property type="match status" value="1"/>
</dbReference>
<protein>
    <recommendedName>
        <fullName evidence="1">Pyruvate carboxyltransferase domain-containing protein</fullName>
    </recommendedName>
</protein>
<dbReference type="PROSITE" id="PS50991">
    <property type="entry name" value="PYR_CT"/>
    <property type="match status" value="1"/>
</dbReference>
<dbReference type="CDD" id="cd07944">
    <property type="entry name" value="DRE_TIM_HOA_like"/>
    <property type="match status" value="1"/>
</dbReference>
<reference evidence="2" key="1">
    <citation type="submission" date="2018-05" db="EMBL/GenBank/DDBJ databases">
        <authorList>
            <person name="Lanie J.A."/>
            <person name="Ng W.-L."/>
            <person name="Kazmierczak K.M."/>
            <person name="Andrzejewski T.M."/>
            <person name="Davidsen T.M."/>
            <person name="Wayne K.J."/>
            <person name="Tettelin H."/>
            <person name="Glass J.I."/>
            <person name="Rusch D."/>
            <person name="Podicherti R."/>
            <person name="Tsui H.-C.T."/>
            <person name="Winkler M.E."/>
        </authorList>
    </citation>
    <scope>NUCLEOTIDE SEQUENCE</scope>
</reference>
<organism evidence="2">
    <name type="scientific">marine metagenome</name>
    <dbReference type="NCBI Taxonomy" id="408172"/>
    <lineage>
        <taxon>unclassified sequences</taxon>
        <taxon>metagenomes</taxon>
        <taxon>ecological metagenomes</taxon>
    </lineage>
</organism>
<dbReference type="InterPro" id="IPR000891">
    <property type="entry name" value="PYR_CT"/>
</dbReference>
<accession>A0A381YJS1</accession>
<dbReference type="GO" id="GO:0009098">
    <property type="term" value="P:L-leucine biosynthetic process"/>
    <property type="evidence" value="ECO:0007669"/>
    <property type="project" value="TreeGrafter"/>
</dbReference>
<dbReference type="Gene3D" id="3.20.20.70">
    <property type="entry name" value="Aldolase class I"/>
    <property type="match status" value="1"/>
</dbReference>
<evidence type="ECO:0000313" key="2">
    <source>
        <dbReference type="EMBL" id="SVA77318.1"/>
    </source>
</evidence>